<keyword evidence="10" id="KW-0249">Electron transport</keyword>
<evidence type="ECO:0000256" key="3">
    <source>
        <dbReference type="ARBA" id="ARBA00008915"/>
    </source>
</evidence>
<evidence type="ECO:0000313" key="19">
    <source>
        <dbReference type="EMBL" id="VVC28155.1"/>
    </source>
</evidence>
<dbReference type="PROSITE" id="PS50878">
    <property type="entry name" value="RT_POL"/>
    <property type="match status" value="1"/>
</dbReference>
<dbReference type="EMBL" id="CABPRJ010000478">
    <property type="protein sequence ID" value="VVC28155.1"/>
    <property type="molecule type" value="Genomic_DNA"/>
</dbReference>
<dbReference type="InterPro" id="IPR019329">
    <property type="entry name" value="NADH_UbQ_OxRdtase_ESSS_su"/>
</dbReference>
<dbReference type="AlphaFoldDB" id="A0A5E4M7Y9"/>
<evidence type="ECO:0000256" key="2">
    <source>
        <dbReference type="ARBA" id="ARBA00004434"/>
    </source>
</evidence>
<keyword evidence="8" id="KW-0999">Mitochondrion inner membrane</keyword>
<evidence type="ECO:0000256" key="5">
    <source>
        <dbReference type="ARBA" id="ARBA00022448"/>
    </source>
</evidence>
<evidence type="ECO:0000256" key="7">
    <source>
        <dbReference type="ARBA" id="ARBA00022692"/>
    </source>
</evidence>
<keyword evidence="19" id="KW-0830">Ubiquinone</keyword>
<evidence type="ECO:0000256" key="9">
    <source>
        <dbReference type="ARBA" id="ARBA00022946"/>
    </source>
</evidence>
<evidence type="ECO:0000256" key="4">
    <source>
        <dbReference type="ARBA" id="ARBA00018632"/>
    </source>
</evidence>
<keyword evidence="19" id="KW-0548">Nucleotidyltransferase</keyword>
<dbReference type="InterPro" id="IPR000477">
    <property type="entry name" value="RT_dom"/>
</dbReference>
<evidence type="ECO:0000256" key="15">
    <source>
        <dbReference type="ARBA" id="ARBA00031387"/>
    </source>
</evidence>
<keyword evidence="6" id="KW-0679">Respiratory chain</keyword>
<accession>A0A5E4M7Y9</accession>
<feature type="transmembrane region" description="Helical" evidence="17">
    <location>
        <begin position="358"/>
        <end position="383"/>
    </location>
</feature>
<evidence type="ECO:0000256" key="1">
    <source>
        <dbReference type="ARBA" id="ARBA00003195"/>
    </source>
</evidence>
<keyword evidence="19" id="KW-0695">RNA-directed DNA polymerase</keyword>
<feature type="transmembrane region" description="Helical" evidence="17">
    <location>
        <begin position="72"/>
        <end position="91"/>
    </location>
</feature>
<evidence type="ECO:0000256" key="16">
    <source>
        <dbReference type="ARBA" id="ARBA00046528"/>
    </source>
</evidence>
<evidence type="ECO:0000313" key="20">
    <source>
        <dbReference type="Proteomes" id="UP000325440"/>
    </source>
</evidence>
<dbReference type="GO" id="GO:0003964">
    <property type="term" value="F:RNA-directed DNA polymerase activity"/>
    <property type="evidence" value="ECO:0007669"/>
    <property type="project" value="UniProtKB-KW"/>
</dbReference>
<comment type="function">
    <text evidence="1">Accessory subunit of the mitochondrial membrane respiratory chain NADH dehydrogenase (Complex I), that is believed not to be involved in catalysis. Complex I functions in the transfer of electrons from NADH to the respiratory chain. The immediate electron acceptor for the enzyme is believed to be ubiquinone.</text>
</comment>
<dbReference type="Pfam" id="PF10183">
    <property type="entry name" value="ESSS"/>
    <property type="match status" value="1"/>
</dbReference>
<keyword evidence="13 17" id="KW-0472">Membrane</keyword>
<feature type="domain" description="Reverse transcriptase" evidence="18">
    <location>
        <begin position="213"/>
        <end position="473"/>
    </location>
</feature>
<keyword evidence="19" id="KW-0808">Transferase</keyword>
<comment type="subunit">
    <text evidence="16">Complex I is composed of 45 different subunits. Interacts with BCAP31.</text>
</comment>
<evidence type="ECO:0000256" key="6">
    <source>
        <dbReference type="ARBA" id="ARBA00022660"/>
    </source>
</evidence>
<evidence type="ECO:0000256" key="12">
    <source>
        <dbReference type="ARBA" id="ARBA00023128"/>
    </source>
</evidence>
<keyword evidence="5" id="KW-0813">Transport</keyword>
<keyword evidence="11 17" id="KW-1133">Transmembrane helix</keyword>
<protein>
    <recommendedName>
        <fullName evidence="4">NADH dehydrogenase [ubiquinone] 1 beta subcomplex subunit 11, mitochondrial</fullName>
    </recommendedName>
    <alternativeName>
        <fullName evidence="15">Complex I-ESSS</fullName>
    </alternativeName>
    <alternativeName>
        <fullName evidence="14">NADH-ubiquinone oxidoreductase ESSS subunit</fullName>
    </alternativeName>
</protein>
<keyword evidence="20" id="KW-1185">Reference proteome</keyword>
<dbReference type="PANTHER" id="PTHR19446">
    <property type="entry name" value="REVERSE TRANSCRIPTASES"/>
    <property type="match status" value="1"/>
</dbReference>
<evidence type="ECO:0000256" key="10">
    <source>
        <dbReference type="ARBA" id="ARBA00022982"/>
    </source>
</evidence>
<sequence length="576" mass="66486">MSSLVKLANFSKKIVRPLQLAQRYISTSNKNQEVCVTNAEITEQEPPKRNWQSYGFDKDDETEDLNAMHSTGFFSITLCIVGGIFMFAYMPDYNYKNWAEREAFLELRRREDLGLPLIDPNYIDPSLIKLPSEEELGDTEISGLLATSDIEKAELFKDHLVNTFQPHADIIDDENMNLVETFLNTPSQCLSLSNVARSLPPRTIVYIIHIFNASLRLSYFPLLWKFASIILFPKPKKPLDIPSSHYPISLLSFFAKIFEQSILKRILPIITEKNILPNSQFGFRASHSTIHQAHRGVDSISYSLEKKLYCNCVFLDISQAFDRVWHDGLLYKLKKFLPPTYYLLIKSYLTDRHFQIRYGFLLSDVAALSAGVPQGGIMFYILYNIFASDQPTTPNTSVADYPDDKALIYIDNDPLIASNNLQTHLNIMEKWFTNWRFKANLSIRPLPSNMLLVLDNNNSTSIETKLLIYKTLLKPIWTYGLQLWGNAKKTNILKIQTFQNIALRKILNASPYVSNHSLHTDTKLKTINDEAKAFYKRFYSKLNNHPNELIKNLVTPTIPENPPRRLKHKWCRDLLR</sequence>
<evidence type="ECO:0000256" key="14">
    <source>
        <dbReference type="ARBA" id="ARBA00030753"/>
    </source>
</evidence>
<name>A0A5E4M7Y9_9HEMI</name>
<comment type="subcellular location">
    <subcellularLocation>
        <location evidence="2">Mitochondrion inner membrane</location>
        <topology evidence="2">Single-pass membrane protein</topology>
    </subcellularLocation>
</comment>
<evidence type="ECO:0000256" key="17">
    <source>
        <dbReference type="SAM" id="Phobius"/>
    </source>
</evidence>
<keyword evidence="7 17" id="KW-0812">Transmembrane</keyword>
<evidence type="ECO:0000256" key="11">
    <source>
        <dbReference type="ARBA" id="ARBA00022989"/>
    </source>
</evidence>
<dbReference type="GO" id="GO:0005743">
    <property type="term" value="C:mitochondrial inner membrane"/>
    <property type="evidence" value="ECO:0007669"/>
    <property type="project" value="UniProtKB-SubCell"/>
</dbReference>
<proteinExistence type="inferred from homology"/>
<keyword evidence="12" id="KW-0496">Mitochondrion</keyword>
<evidence type="ECO:0000259" key="18">
    <source>
        <dbReference type="PROSITE" id="PS50878"/>
    </source>
</evidence>
<comment type="similarity">
    <text evidence="3">Belongs to the complex I NDUFB11 subunit family.</text>
</comment>
<gene>
    <name evidence="19" type="ORF">CINCED_3A004751</name>
</gene>
<dbReference type="Pfam" id="PF00078">
    <property type="entry name" value="RVT_1"/>
    <property type="match status" value="1"/>
</dbReference>
<reference evidence="19 20" key="1">
    <citation type="submission" date="2019-08" db="EMBL/GenBank/DDBJ databases">
        <authorList>
            <person name="Alioto T."/>
            <person name="Alioto T."/>
            <person name="Gomez Garrido J."/>
        </authorList>
    </citation>
    <scope>NUCLEOTIDE SEQUENCE [LARGE SCALE GENOMIC DNA]</scope>
</reference>
<dbReference type="OrthoDB" id="6622136at2759"/>
<dbReference type="Proteomes" id="UP000325440">
    <property type="component" value="Unassembled WGS sequence"/>
</dbReference>
<dbReference type="CDD" id="cd01650">
    <property type="entry name" value="RT_nLTR_like"/>
    <property type="match status" value="1"/>
</dbReference>
<keyword evidence="9" id="KW-0809">Transit peptide</keyword>
<organism evidence="19 20">
    <name type="scientific">Cinara cedri</name>
    <dbReference type="NCBI Taxonomy" id="506608"/>
    <lineage>
        <taxon>Eukaryota</taxon>
        <taxon>Metazoa</taxon>
        <taxon>Ecdysozoa</taxon>
        <taxon>Arthropoda</taxon>
        <taxon>Hexapoda</taxon>
        <taxon>Insecta</taxon>
        <taxon>Pterygota</taxon>
        <taxon>Neoptera</taxon>
        <taxon>Paraneoptera</taxon>
        <taxon>Hemiptera</taxon>
        <taxon>Sternorrhyncha</taxon>
        <taxon>Aphidomorpha</taxon>
        <taxon>Aphidoidea</taxon>
        <taxon>Aphididae</taxon>
        <taxon>Lachninae</taxon>
        <taxon>Cinara</taxon>
    </lineage>
</organism>
<evidence type="ECO:0000256" key="8">
    <source>
        <dbReference type="ARBA" id="ARBA00022792"/>
    </source>
</evidence>
<evidence type="ECO:0000256" key="13">
    <source>
        <dbReference type="ARBA" id="ARBA00023136"/>
    </source>
</evidence>